<dbReference type="eggNOG" id="COG4733">
    <property type="taxonomic scope" value="Bacteria"/>
</dbReference>
<name>W9G0T7_9MICO</name>
<reference evidence="1 2" key="1">
    <citation type="submission" date="2013-08" db="EMBL/GenBank/DDBJ databases">
        <title>Intrasporangium oryzae NRRL B-24470.</title>
        <authorList>
            <person name="Liu H."/>
            <person name="Wang G."/>
        </authorList>
    </citation>
    <scope>NUCLEOTIDE SEQUENCE [LARGE SCALE GENOMIC DNA]</scope>
    <source>
        <strain evidence="1 2">NRRL B-24470</strain>
    </source>
</reference>
<accession>W9G0T7</accession>
<dbReference type="Proteomes" id="UP000019489">
    <property type="component" value="Unassembled WGS sequence"/>
</dbReference>
<organism evidence="1 2">
    <name type="scientific">Intrasporangium oryzae NRRL B-24470</name>
    <dbReference type="NCBI Taxonomy" id="1386089"/>
    <lineage>
        <taxon>Bacteria</taxon>
        <taxon>Bacillati</taxon>
        <taxon>Actinomycetota</taxon>
        <taxon>Actinomycetes</taxon>
        <taxon>Micrococcales</taxon>
        <taxon>Intrasporangiaceae</taxon>
        <taxon>Intrasporangium</taxon>
    </lineage>
</organism>
<comment type="caution">
    <text evidence="1">The sequence shown here is derived from an EMBL/GenBank/DDBJ whole genome shotgun (WGS) entry which is preliminary data.</text>
</comment>
<evidence type="ECO:0008006" key="3">
    <source>
        <dbReference type="Google" id="ProtNLM"/>
    </source>
</evidence>
<gene>
    <name evidence="1" type="ORF">N865_21470</name>
</gene>
<evidence type="ECO:0000313" key="1">
    <source>
        <dbReference type="EMBL" id="EWS99695.1"/>
    </source>
</evidence>
<keyword evidence="2" id="KW-1185">Reference proteome</keyword>
<dbReference type="EMBL" id="AWSA01000079">
    <property type="protein sequence ID" value="EWS99695.1"/>
    <property type="molecule type" value="Genomic_DNA"/>
</dbReference>
<evidence type="ECO:0000313" key="2">
    <source>
        <dbReference type="Proteomes" id="UP000019489"/>
    </source>
</evidence>
<dbReference type="OrthoDB" id="99456at2"/>
<dbReference type="AlphaFoldDB" id="W9G0T7"/>
<protein>
    <recommendedName>
        <fullName evidence="3">Fibronectin type-III domain-containing protein</fullName>
    </recommendedName>
</protein>
<sequence>MPSHAGATVYLQRYVNGVWSTVTSRTLSSTSTYSFTIKPGLRTTYTYRVYRPADSGHLAGYSASKAFKVY</sequence>
<proteinExistence type="predicted"/>
<dbReference type="STRING" id="1386089.N865_21470"/>
<dbReference type="RefSeq" id="WP_034810113.1">
    <property type="nucleotide sequence ID" value="NZ_AWSA01000079.1"/>
</dbReference>